<feature type="compositionally biased region" description="Acidic residues" evidence="1">
    <location>
        <begin position="300"/>
        <end position="310"/>
    </location>
</feature>
<keyword evidence="2" id="KW-1133">Transmembrane helix</keyword>
<keyword evidence="2" id="KW-0812">Transmembrane</keyword>
<gene>
    <name evidence="3" type="ORF">E8E13_008873</name>
</gene>
<feature type="compositionally biased region" description="Polar residues" evidence="1">
    <location>
        <begin position="479"/>
        <end position="489"/>
    </location>
</feature>
<evidence type="ECO:0000256" key="2">
    <source>
        <dbReference type="SAM" id="Phobius"/>
    </source>
</evidence>
<dbReference type="AlphaFoldDB" id="A0A9P4TGP2"/>
<keyword evidence="4" id="KW-1185">Reference proteome</keyword>
<dbReference type="EMBL" id="SWKU01000009">
    <property type="protein sequence ID" value="KAF3003696.1"/>
    <property type="molecule type" value="Genomic_DNA"/>
</dbReference>
<proteinExistence type="predicted"/>
<comment type="caution">
    <text evidence="3">The sequence shown here is derived from an EMBL/GenBank/DDBJ whole genome shotgun (WGS) entry which is preliminary data.</text>
</comment>
<feature type="region of interest" description="Disordered" evidence="1">
    <location>
        <begin position="250"/>
        <end position="315"/>
    </location>
</feature>
<name>A0A9P4TGP2_CURKU</name>
<protein>
    <submittedName>
        <fullName evidence="3">Uncharacterized protein</fullName>
    </submittedName>
</protein>
<feature type="compositionally biased region" description="Acidic residues" evidence="1">
    <location>
        <begin position="259"/>
        <end position="274"/>
    </location>
</feature>
<evidence type="ECO:0000313" key="4">
    <source>
        <dbReference type="Proteomes" id="UP000801428"/>
    </source>
</evidence>
<evidence type="ECO:0000313" key="3">
    <source>
        <dbReference type="EMBL" id="KAF3003696.1"/>
    </source>
</evidence>
<feature type="transmembrane region" description="Helical" evidence="2">
    <location>
        <begin position="619"/>
        <end position="640"/>
    </location>
</feature>
<accession>A0A9P4TGP2</accession>
<feature type="region of interest" description="Disordered" evidence="1">
    <location>
        <begin position="475"/>
        <end position="503"/>
    </location>
</feature>
<keyword evidence="2" id="KW-0472">Membrane</keyword>
<feature type="compositionally biased region" description="Basic and acidic residues" evidence="1">
    <location>
        <begin position="490"/>
        <end position="503"/>
    </location>
</feature>
<dbReference type="OrthoDB" id="3795561at2759"/>
<evidence type="ECO:0000256" key="1">
    <source>
        <dbReference type="SAM" id="MobiDB-lite"/>
    </source>
</evidence>
<sequence length="642" mass="70699">MSPSYFYKSPSGLDWADSEDDFNLDITPVQSPGDLCTSATLTAPDVYEMKQSVPNAEEADDEESDSEEVECSEYVSTKVVKAWEHLEIRPNYALAVQETWGSETYIDRPAYIEMSCDGLYVYPDKRTNYSANWLRHKAEQRANMNVPLKIRPSPLSLWLIDSKGDHVIENGIMTQEQLPPPSVNDGHLETKERDTFEPPEFFTAGEDQAYDYNDIDAVVDIPPSDDEIEVDTDLSPAKYRSLMSDLGSENIFDSASSGDEYDEFDSELESEEEDSKEKSDDENQGALASPISSATSDHGDVDEAELDEENVASTSPIKDEDYCEVLHFTLLKPDQSAVLDETAEAITSSLSLFTNTHAASSKRLEESVGSESADHYLTAAVDPFDISTDTGLVLADTHRCGVSSEEVQVVTLSSTASVEVDTIRSEVSDDIALSNYASYNQSEQHKEEDMAEFEDSASLFIHIDQVTGPVQDDDIFSPPTESLPSSEQADYTRSEHCNEESRAVTEDYTPIIEETSPTPISVGEFIPSLDASNPASIDLVDYSETKRNAEDRIVLKESTSPAIAAWKIRKAIIAAAPTIEGSLNPGSAPHTRLSQTHSYTSAILNKFATGYFAVSTLPWMRIGAAAMGMGIMYTVATRVLRR</sequence>
<organism evidence="3 4">
    <name type="scientific">Curvularia kusanoi</name>
    <name type="common">Cochliobolus kusanoi</name>
    <dbReference type="NCBI Taxonomy" id="90978"/>
    <lineage>
        <taxon>Eukaryota</taxon>
        <taxon>Fungi</taxon>
        <taxon>Dikarya</taxon>
        <taxon>Ascomycota</taxon>
        <taxon>Pezizomycotina</taxon>
        <taxon>Dothideomycetes</taxon>
        <taxon>Pleosporomycetidae</taxon>
        <taxon>Pleosporales</taxon>
        <taxon>Pleosporineae</taxon>
        <taxon>Pleosporaceae</taxon>
        <taxon>Curvularia</taxon>
    </lineage>
</organism>
<dbReference type="Proteomes" id="UP000801428">
    <property type="component" value="Unassembled WGS sequence"/>
</dbReference>
<reference evidence="3" key="1">
    <citation type="submission" date="2019-04" db="EMBL/GenBank/DDBJ databases">
        <title>Sequencing of skin fungus with MAO and IRED activity.</title>
        <authorList>
            <person name="Marsaioli A.J."/>
            <person name="Bonatto J.M.C."/>
            <person name="Reis Junior O."/>
        </authorList>
    </citation>
    <scope>NUCLEOTIDE SEQUENCE</scope>
    <source>
        <strain evidence="3">30M1</strain>
    </source>
</reference>